<evidence type="ECO:0000256" key="1">
    <source>
        <dbReference type="ARBA" id="ARBA00004123"/>
    </source>
</evidence>
<dbReference type="PROSITE" id="PS50157">
    <property type="entry name" value="ZINC_FINGER_C2H2_2"/>
    <property type="match status" value="2"/>
</dbReference>
<dbReference type="PANTHER" id="PTHR23226:SF416">
    <property type="entry name" value="FI01424P"/>
    <property type="match status" value="1"/>
</dbReference>
<keyword evidence="5 11" id="KW-0863">Zinc-finger</keyword>
<keyword evidence="3" id="KW-0479">Metal-binding</keyword>
<protein>
    <submittedName>
        <fullName evidence="13">ZN397 protein</fullName>
    </submittedName>
</protein>
<dbReference type="SUPFAM" id="SSF57667">
    <property type="entry name" value="beta-beta-alpha zinc fingers"/>
    <property type="match status" value="1"/>
</dbReference>
<evidence type="ECO:0000313" key="13">
    <source>
        <dbReference type="EMBL" id="NXW52839.1"/>
    </source>
</evidence>
<dbReference type="Proteomes" id="UP000551823">
    <property type="component" value="Unassembled WGS sequence"/>
</dbReference>
<dbReference type="PROSITE" id="PS00028">
    <property type="entry name" value="ZINC_FINGER_C2H2_1"/>
    <property type="match status" value="2"/>
</dbReference>
<keyword evidence="8" id="KW-0238">DNA-binding</keyword>
<evidence type="ECO:0000256" key="10">
    <source>
        <dbReference type="ARBA" id="ARBA00023242"/>
    </source>
</evidence>
<keyword evidence="10" id="KW-0539">Nucleus</keyword>
<keyword evidence="9" id="KW-0804">Transcription</keyword>
<sequence length="110" mass="11888">SRSLVAHGRCHHCGKTSPFGSTFTKRRRGTERPHQCPDCGQCFRLSSTLITHQRRHGGEKPYQCPDCGKTFNVGSAFIQHQRLHGGGTNSDGSPCPCGVCGKSFPSSSSL</sequence>
<evidence type="ECO:0000313" key="14">
    <source>
        <dbReference type="Proteomes" id="UP000551823"/>
    </source>
</evidence>
<proteinExistence type="inferred from homology"/>
<comment type="subcellular location">
    <subcellularLocation>
        <location evidence="1">Nucleus</location>
    </subcellularLocation>
</comment>
<dbReference type="GO" id="GO:0000978">
    <property type="term" value="F:RNA polymerase II cis-regulatory region sequence-specific DNA binding"/>
    <property type="evidence" value="ECO:0007669"/>
    <property type="project" value="TreeGrafter"/>
</dbReference>
<gene>
    <name evidence="13" type="primary">Znf397_2</name>
    <name evidence="13" type="ORF">NYCLEU_R14485</name>
</gene>
<dbReference type="GO" id="GO:0000981">
    <property type="term" value="F:DNA-binding transcription factor activity, RNA polymerase II-specific"/>
    <property type="evidence" value="ECO:0007669"/>
    <property type="project" value="TreeGrafter"/>
</dbReference>
<evidence type="ECO:0000256" key="8">
    <source>
        <dbReference type="ARBA" id="ARBA00023125"/>
    </source>
</evidence>
<dbReference type="PANTHER" id="PTHR23226">
    <property type="entry name" value="ZINC FINGER AND SCAN DOMAIN-CONTAINING"/>
    <property type="match status" value="1"/>
</dbReference>
<dbReference type="FunFam" id="3.30.160.60:FF:002196">
    <property type="entry name" value="zinc finger protein 850-like isoform X3"/>
    <property type="match status" value="1"/>
</dbReference>
<feature type="non-terminal residue" evidence="13">
    <location>
        <position position="110"/>
    </location>
</feature>
<dbReference type="GO" id="GO:0008270">
    <property type="term" value="F:zinc ion binding"/>
    <property type="evidence" value="ECO:0007669"/>
    <property type="project" value="UniProtKB-KW"/>
</dbReference>
<evidence type="ECO:0000256" key="3">
    <source>
        <dbReference type="ARBA" id="ARBA00022723"/>
    </source>
</evidence>
<reference evidence="13 14" key="1">
    <citation type="submission" date="2019-09" db="EMBL/GenBank/DDBJ databases">
        <title>Bird 10,000 Genomes (B10K) Project - Family phase.</title>
        <authorList>
            <person name="Zhang G."/>
        </authorList>
    </citation>
    <scope>NUCLEOTIDE SEQUENCE [LARGE SCALE GENOMIC DNA]</scope>
    <source>
        <strain evidence="13">B10K-DU-005-01</strain>
    </source>
</reference>
<keyword evidence="4" id="KW-0677">Repeat</keyword>
<comment type="caution">
    <text evidence="13">The sequence shown here is derived from an EMBL/GenBank/DDBJ whole genome shotgun (WGS) entry which is preliminary data.</text>
</comment>
<comment type="similarity">
    <text evidence="2">Belongs to the krueppel C2H2-type zinc-finger protein family.</text>
</comment>
<keyword evidence="6" id="KW-0862">Zinc</keyword>
<dbReference type="SMART" id="SM00355">
    <property type="entry name" value="ZnF_C2H2"/>
    <property type="match status" value="2"/>
</dbReference>
<dbReference type="InterPro" id="IPR013087">
    <property type="entry name" value="Znf_C2H2_type"/>
</dbReference>
<dbReference type="Gene3D" id="3.30.160.60">
    <property type="entry name" value="Classic Zinc Finger"/>
    <property type="match status" value="2"/>
</dbReference>
<evidence type="ECO:0000256" key="5">
    <source>
        <dbReference type="ARBA" id="ARBA00022771"/>
    </source>
</evidence>
<keyword evidence="14" id="KW-1185">Reference proteome</keyword>
<dbReference type="GO" id="GO:0005634">
    <property type="term" value="C:nucleus"/>
    <property type="evidence" value="ECO:0007669"/>
    <property type="project" value="UniProtKB-SubCell"/>
</dbReference>
<dbReference type="Pfam" id="PF00096">
    <property type="entry name" value="zf-C2H2"/>
    <property type="match status" value="2"/>
</dbReference>
<dbReference type="InterPro" id="IPR036236">
    <property type="entry name" value="Znf_C2H2_sf"/>
</dbReference>
<feature type="domain" description="C2H2-type" evidence="12">
    <location>
        <begin position="62"/>
        <end position="89"/>
    </location>
</feature>
<dbReference type="AlphaFoldDB" id="A0A7L4CRM7"/>
<dbReference type="EMBL" id="VZZU01013615">
    <property type="protein sequence ID" value="NXW52839.1"/>
    <property type="molecule type" value="Genomic_DNA"/>
</dbReference>
<evidence type="ECO:0000256" key="11">
    <source>
        <dbReference type="PROSITE-ProRule" id="PRU00042"/>
    </source>
</evidence>
<accession>A0A7L4CRM7</accession>
<evidence type="ECO:0000256" key="9">
    <source>
        <dbReference type="ARBA" id="ARBA00023163"/>
    </source>
</evidence>
<dbReference type="FunFam" id="3.30.160.60:FF:001064">
    <property type="entry name" value="Zinc finger protein 425"/>
    <property type="match status" value="1"/>
</dbReference>
<evidence type="ECO:0000256" key="6">
    <source>
        <dbReference type="ARBA" id="ARBA00022833"/>
    </source>
</evidence>
<feature type="domain" description="C2H2-type" evidence="12">
    <location>
        <begin position="34"/>
        <end position="61"/>
    </location>
</feature>
<feature type="non-terminal residue" evidence="13">
    <location>
        <position position="1"/>
    </location>
</feature>
<keyword evidence="7" id="KW-0805">Transcription regulation</keyword>
<evidence type="ECO:0000256" key="4">
    <source>
        <dbReference type="ARBA" id="ARBA00022737"/>
    </source>
</evidence>
<name>A0A7L4CRM7_9AVES</name>
<evidence type="ECO:0000256" key="2">
    <source>
        <dbReference type="ARBA" id="ARBA00006991"/>
    </source>
</evidence>
<organism evidence="13 14">
    <name type="scientific">Nyctiprogne leucopyga</name>
    <dbReference type="NCBI Taxonomy" id="382315"/>
    <lineage>
        <taxon>Eukaryota</taxon>
        <taxon>Metazoa</taxon>
        <taxon>Chordata</taxon>
        <taxon>Craniata</taxon>
        <taxon>Vertebrata</taxon>
        <taxon>Euteleostomi</taxon>
        <taxon>Archelosauria</taxon>
        <taxon>Archosauria</taxon>
        <taxon>Dinosauria</taxon>
        <taxon>Saurischia</taxon>
        <taxon>Theropoda</taxon>
        <taxon>Coelurosauria</taxon>
        <taxon>Aves</taxon>
        <taxon>Neognathae</taxon>
        <taxon>Neoaves</taxon>
        <taxon>Strisores</taxon>
        <taxon>Caprimulgiformes</taxon>
        <taxon>Caprimulgidae</taxon>
        <taxon>Chordeilinae</taxon>
        <taxon>Nyctiprogne</taxon>
    </lineage>
</organism>
<evidence type="ECO:0000259" key="12">
    <source>
        <dbReference type="PROSITE" id="PS50157"/>
    </source>
</evidence>
<evidence type="ECO:0000256" key="7">
    <source>
        <dbReference type="ARBA" id="ARBA00023015"/>
    </source>
</evidence>